<dbReference type="RefSeq" id="WP_346228623.1">
    <property type="nucleotide sequence ID" value="NZ_JBDJAW010000025.1"/>
</dbReference>
<reference evidence="2 3" key="1">
    <citation type="submission" date="2024-05" db="EMBL/GenBank/DDBJ databases">
        <title>Microbispora sp.ZYX-F-249.</title>
        <authorList>
            <person name="Xie H."/>
        </authorList>
    </citation>
    <scope>NUCLEOTIDE SEQUENCE [LARGE SCALE GENOMIC DNA]</scope>
    <source>
        <strain evidence="2 3">ZYX-F-249</strain>
    </source>
</reference>
<proteinExistence type="predicted"/>
<gene>
    <name evidence="2" type="ORF">AAH991_26550</name>
</gene>
<sequence length="242" mass="28416">MPVKDRYEKQRDKLTRDLAKLEDRQEKFLRLLGHVRIKTYVFFVPFFDSYELIQHASDKTQEYRDKHLPHLDPDFHIVVLDEDAYADTREQVLQQPRTLIDVETSSPEQVQAWIEANEQLVATADTKLRDLVADEPRRLKVIESLIRQYVDGENALERMRSKYPENWEFTSRYRNHKEQLLVLEYPSDSVEFGNLAQIAKEIDAELGRDVPALDGRLRTVIAWASIADWLMRCPLSFPSPTS</sequence>
<protein>
    <submittedName>
        <fullName evidence="2">Uncharacterized protein</fullName>
    </submittedName>
</protein>
<keyword evidence="1" id="KW-0175">Coiled coil</keyword>
<evidence type="ECO:0000313" key="2">
    <source>
        <dbReference type="EMBL" id="MEN3538699.1"/>
    </source>
</evidence>
<evidence type="ECO:0000313" key="3">
    <source>
        <dbReference type="Proteomes" id="UP001447516"/>
    </source>
</evidence>
<dbReference type="Proteomes" id="UP001447516">
    <property type="component" value="Unassembled WGS sequence"/>
</dbReference>
<keyword evidence="3" id="KW-1185">Reference proteome</keyword>
<evidence type="ECO:0000256" key="1">
    <source>
        <dbReference type="SAM" id="Coils"/>
    </source>
</evidence>
<name>A0ABV0ATT7_9ACTN</name>
<feature type="coiled-coil region" evidence="1">
    <location>
        <begin position="4"/>
        <end position="31"/>
    </location>
</feature>
<comment type="caution">
    <text evidence="2">The sequence shown here is derived from an EMBL/GenBank/DDBJ whole genome shotgun (WGS) entry which is preliminary data.</text>
</comment>
<accession>A0ABV0ATT7</accession>
<dbReference type="EMBL" id="JBDJAW010000025">
    <property type="protein sequence ID" value="MEN3538699.1"/>
    <property type="molecule type" value="Genomic_DNA"/>
</dbReference>
<organism evidence="2 3">
    <name type="scientific">Microbispora maris</name>
    <dbReference type="NCBI Taxonomy" id="3144104"/>
    <lineage>
        <taxon>Bacteria</taxon>
        <taxon>Bacillati</taxon>
        <taxon>Actinomycetota</taxon>
        <taxon>Actinomycetes</taxon>
        <taxon>Streptosporangiales</taxon>
        <taxon>Streptosporangiaceae</taxon>
        <taxon>Microbispora</taxon>
    </lineage>
</organism>